<sequence length="619" mass="70263">MRKAFGILLIISSLPLLVFLFNKIGVELSSAQTFSKQFSESVQLTEHQSVNPTILKDEEGKTFSEEYTEWREPQKLGNIPTFVQQVFINSEDAGFYDHIGFDLSAIARAFMANRAEGSSAQGGSTITQQLVRMRYLSQEKTYERKMLEIFYSYELEQTETKDEILNDYLNEMYFANGVYGIGGAATYYFDRPLQNLSKAEMTFIAGIPNNPSLYDPLRHFDSTKKRQERLLDKMVEKGDLTEVAASKMKKEPISISIKKKKQSFPAYSTYVMSELRSLISEVDGYHAQFAQAKTGTEFAKVNKALTKRVNEVINKGVIIQTALDRSKQDQVRKDANRILNGRGKLQAGATVINNQSREIIAVYAGEDYRKFDFNRSYQAKRQPGSAIKPLLDYAPYLEIFRANPDSPIDASEFCKGDYCPRNYGNQQVGTVTLENAFKNSYNTAALRMFDHVGMKKAFDYLKPFTFDRETMKDHYYTAALGGFKDGVSTVQMADAYTSFINGNYERSHAIRSVKMRNGQTLYEWPDDSKQVWSPSTVSAIRQMMAETVDSGTASGVTASSEYVGAKTGTTNDFKDYWMTGLTSEYTSAVWLGYDRPVAMESLEKEKIHHRLFNLMVKRE</sequence>
<dbReference type="GO" id="GO:0009252">
    <property type="term" value="P:peptidoglycan biosynthetic process"/>
    <property type="evidence" value="ECO:0007669"/>
    <property type="project" value="UniProtKB-KW"/>
</dbReference>
<reference evidence="19 21" key="1">
    <citation type="submission" date="2018-06" db="EMBL/GenBank/DDBJ databases">
        <authorList>
            <consortium name="Pathogen Informatics"/>
            <person name="Doyle S."/>
        </authorList>
    </citation>
    <scope>NUCLEOTIDE SEQUENCE [LARGE SCALE GENOMIC DNA]</scope>
    <source>
        <strain evidence="19 21">NCTC10597</strain>
    </source>
</reference>
<keyword evidence="9" id="KW-0378">Hydrolase</keyword>
<evidence type="ECO:0000256" key="15">
    <source>
        <dbReference type="ARBA" id="ARBA00034000"/>
    </source>
</evidence>
<evidence type="ECO:0000256" key="7">
    <source>
        <dbReference type="ARBA" id="ARBA00022676"/>
    </source>
</evidence>
<evidence type="ECO:0000313" key="21">
    <source>
        <dbReference type="Proteomes" id="UP000254330"/>
    </source>
</evidence>
<evidence type="ECO:0000256" key="13">
    <source>
        <dbReference type="ARBA" id="ARBA00023268"/>
    </source>
</evidence>
<dbReference type="SUPFAM" id="SSF53955">
    <property type="entry name" value="Lysozyme-like"/>
    <property type="match status" value="1"/>
</dbReference>
<comment type="catalytic activity">
    <reaction evidence="15">
        <text>Preferential cleavage: (Ac)2-L-Lys-D-Ala-|-D-Ala. Also transpeptidation of peptidyl-alanyl moieties that are N-acyl substituents of D-alanine.</text>
        <dbReference type="EC" id="3.4.16.4"/>
    </reaction>
</comment>
<reference evidence="20 22" key="2">
    <citation type="submission" date="2019-03" db="EMBL/GenBank/DDBJ databases">
        <title>Genomic Encyclopedia of Type Strains, Phase IV (KMG-IV): sequencing the most valuable type-strain genomes for metagenomic binning, comparative biology and taxonomic classification.</title>
        <authorList>
            <person name="Goeker M."/>
        </authorList>
    </citation>
    <scope>NUCLEOTIDE SEQUENCE [LARGE SCALE GENOMIC DNA]</scope>
    <source>
        <strain evidence="20 22">DSM 20580</strain>
    </source>
</reference>
<accession>A0A8B4QCT2</accession>
<name>A0A8B4QCT2_9BACL</name>
<comment type="similarity">
    <text evidence="2">In the C-terminal section; belongs to the transpeptidase family.</text>
</comment>
<keyword evidence="4" id="KW-1003">Cell membrane</keyword>
<keyword evidence="13" id="KW-0511">Multifunctional enzyme</keyword>
<evidence type="ECO:0000256" key="1">
    <source>
        <dbReference type="ARBA" id="ARBA00004236"/>
    </source>
</evidence>
<comment type="caution">
    <text evidence="19">The sequence shown here is derived from an EMBL/GenBank/DDBJ whole genome shotgun (WGS) entry which is preliminary data.</text>
</comment>
<dbReference type="Proteomes" id="UP000294641">
    <property type="component" value="Unassembled WGS sequence"/>
</dbReference>
<dbReference type="GO" id="GO:0009002">
    <property type="term" value="F:serine-type D-Ala-D-Ala carboxypeptidase activity"/>
    <property type="evidence" value="ECO:0007669"/>
    <property type="project" value="UniProtKB-EC"/>
</dbReference>
<dbReference type="GO" id="GO:0008658">
    <property type="term" value="F:penicillin binding"/>
    <property type="evidence" value="ECO:0007669"/>
    <property type="project" value="InterPro"/>
</dbReference>
<dbReference type="GO" id="GO:0008955">
    <property type="term" value="F:peptidoglycan glycosyltransferase activity"/>
    <property type="evidence" value="ECO:0007669"/>
    <property type="project" value="UniProtKB-EC"/>
</dbReference>
<keyword evidence="8" id="KW-0808">Transferase</keyword>
<dbReference type="InterPro" id="IPR036950">
    <property type="entry name" value="PBP_transglycosylase"/>
</dbReference>
<evidence type="ECO:0000313" key="19">
    <source>
        <dbReference type="EMBL" id="STX10428.1"/>
    </source>
</evidence>
<dbReference type="Pfam" id="PF00912">
    <property type="entry name" value="Transgly"/>
    <property type="match status" value="1"/>
</dbReference>
<dbReference type="Gene3D" id="1.10.3810.10">
    <property type="entry name" value="Biosynthetic peptidoglycan transglycosylase-like"/>
    <property type="match status" value="1"/>
</dbReference>
<dbReference type="GO" id="GO:0030288">
    <property type="term" value="C:outer membrane-bounded periplasmic space"/>
    <property type="evidence" value="ECO:0007669"/>
    <property type="project" value="TreeGrafter"/>
</dbReference>
<feature type="domain" description="Penicillin-binding protein transpeptidase" evidence="17">
    <location>
        <begin position="348"/>
        <end position="580"/>
    </location>
</feature>
<dbReference type="InterPro" id="IPR012338">
    <property type="entry name" value="Beta-lactam/transpept-like"/>
</dbReference>
<dbReference type="GO" id="GO:0071555">
    <property type="term" value="P:cell wall organization"/>
    <property type="evidence" value="ECO:0007669"/>
    <property type="project" value="UniProtKB-KW"/>
</dbReference>
<dbReference type="PANTHER" id="PTHR32282">
    <property type="entry name" value="BINDING PROTEIN TRANSPEPTIDASE, PUTATIVE-RELATED"/>
    <property type="match status" value="1"/>
</dbReference>
<keyword evidence="12" id="KW-0472">Membrane</keyword>
<evidence type="ECO:0000256" key="16">
    <source>
        <dbReference type="ARBA" id="ARBA00049902"/>
    </source>
</evidence>
<dbReference type="GO" id="GO:0005886">
    <property type="term" value="C:plasma membrane"/>
    <property type="evidence" value="ECO:0007669"/>
    <property type="project" value="UniProtKB-SubCell"/>
</dbReference>
<evidence type="ECO:0000256" key="4">
    <source>
        <dbReference type="ARBA" id="ARBA00022475"/>
    </source>
</evidence>
<evidence type="ECO:0000256" key="11">
    <source>
        <dbReference type="ARBA" id="ARBA00022984"/>
    </source>
</evidence>
<dbReference type="EMBL" id="UGNP01000001">
    <property type="protein sequence ID" value="STX10428.1"/>
    <property type="molecule type" value="Genomic_DNA"/>
</dbReference>
<comment type="catalytic activity">
    <reaction evidence="16">
        <text>[GlcNAc-(1-&gt;4)-Mur2Ac(oyl-L-Ala-gamma-D-Glu-L-Lys-D-Ala-D-Ala)](n)-di-trans,octa-cis-undecaprenyl diphosphate + beta-D-GlcNAc-(1-&gt;4)-Mur2Ac(oyl-L-Ala-gamma-D-Glu-L-Lys-D-Ala-D-Ala)-di-trans,octa-cis-undecaprenyl diphosphate = [GlcNAc-(1-&gt;4)-Mur2Ac(oyl-L-Ala-gamma-D-Glu-L-Lys-D-Ala-D-Ala)](n+1)-di-trans,octa-cis-undecaprenyl diphosphate + di-trans,octa-cis-undecaprenyl diphosphate + H(+)</text>
        <dbReference type="Rhea" id="RHEA:23708"/>
        <dbReference type="Rhea" id="RHEA-COMP:9602"/>
        <dbReference type="Rhea" id="RHEA-COMP:9603"/>
        <dbReference type="ChEBI" id="CHEBI:15378"/>
        <dbReference type="ChEBI" id="CHEBI:58405"/>
        <dbReference type="ChEBI" id="CHEBI:60033"/>
        <dbReference type="ChEBI" id="CHEBI:78435"/>
        <dbReference type="EC" id="2.4.99.28"/>
    </reaction>
</comment>
<evidence type="ECO:0000256" key="14">
    <source>
        <dbReference type="ARBA" id="ARBA00023316"/>
    </source>
</evidence>
<comment type="similarity">
    <text evidence="3">In the N-terminal section; belongs to the glycosyltransferase 51 family.</text>
</comment>
<keyword evidence="7" id="KW-0328">Glycosyltransferase</keyword>
<evidence type="ECO:0000256" key="8">
    <source>
        <dbReference type="ARBA" id="ARBA00022679"/>
    </source>
</evidence>
<keyword evidence="14" id="KW-0961">Cell wall biogenesis/degradation</keyword>
<protein>
    <submittedName>
        <fullName evidence="20">Penicillin-binding protein 1A</fullName>
    </submittedName>
    <submittedName>
        <fullName evidence="19">Penicillin-binding protein 4</fullName>
    </submittedName>
</protein>
<dbReference type="AlphaFoldDB" id="A0A8B4QCT2"/>
<evidence type="ECO:0000313" key="20">
    <source>
        <dbReference type="EMBL" id="TDR42735.1"/>
    </source>
</evidence>
<keyword evidence="5" id="KW-0121">Carboxypeptidase</keyword>
<dbReference type="InterPro" id="IPR050396">
    <property type="entry name" value="Glycosyltr_51/Transpeptidase"/>
</dbReference>
<evidence type="ECO:0000256" key="2">
    <source>
        <dbReference type="ARBA" id="ARBA00007090"/>
    </source>
</evidence>
<keyword evidence="11" id="KW-0573">Peptidoglycan synthesis</keyword>
<evidence type="ECO:0000256" key="6">
    <source>
        <dbReference type="ARBA" id="ARBA00022670"/>
    </source>
</evidence>
<keyword evidence="10" id="KW-0133">Cell shape</keyword>
<comment type="subcellular location">
    <subcellularLocation>
        <location evidence="1">Cell membrane</location>
    </subcellularLocation>
</comment>
<evidence type="ECO:0000259" key="17">
    <source>
        <dbReference type="Pfam" id="PF00905"/>
    </source>
</evidence>
<dbReference type="OrthoDB" id="9766909at2"/>
<dbReference type="FunFam" id="1.10.3810.10:FF:000001">
    <property type="entry name" value="Penicillin-binding protein 1A"/>
    <property type="match status" value="1"/>
</dbReference>
<dbReference type="InterPro" id="IPR001264">
    <property type="entry name" value="Glyco_trans_51"/>
</dbReference>
<organism evidence="19 21">
    <name type="scientific">Kurthia zopfii</name>
    <dbReference type="NCBI Taxonomy" id="1650"/>
    <lineage>
        <taxon>Bacteria</taxon>
        <taxon>Bacillati</taxon>
        <taxon>Bacillota</taxon>
        <taxon>Bacilli</taxon>
        <taxon>Bacillales</taxon>
        <taxon>Caryophanaceae</taxon>
        <taxon>Kurthia</taxon>
    </lineage>
</organism>
<evidence type="ECO:0000259" key="18">
    <source>
        <dbReference type="Pfam" id="PF00912"/>
    </source>
</evidence>
<keyword evidence="22" id="KW-1185">Reference proteome</keyword>
<dbReference type="Pfam" id="PF00905">
    <property type="entry name" value="Transpeptidase"/>
    <property type="match status" value="1"/>
</dbReference>
<dbReference type="PANTHER" id="PTHR32282:SF11">
    <property type="entry name" value="PENICILLIN-BINDING PROTEIN 1B"/>
    <property type="match status" value="1"/>
</dbReference>
<evidence type="ECO:0000256" key="3">
    <source>
        <dbReference type="ARBA" id="ARBA00007739"/>
    </source>
</evidence>
<evidence type="ECO:0000256" key="5">
    <source>
        <dbReference type="ARBA" id="ARBA00022645"/>
    </source>
</evidence>
<dbReference type="GO" id="GO:0006508">
    <property type="term" value="P:proteolysis"/>
    <property type="evidence" value="ECO:0007669"/>
    <property type="project" value="UniProtKB-KW"/>
</dbReference>
<dbReference type="SUPFAM" id="SSF56601">
    <property type="entry name" value="beta-lactamase/transpeptidase-like"/>
    <property type="match status" value="1"/>
</dbReference>
<dbReference type="GO" id="GO:0008360">
    <property type="term" value="P:regulation of cell shape"/>
    <property type="evidence" value="ECO:0007669"/>
    <property type="project" value="UniProtKB-KW"/>
</dbReference>
<proteinExistence type="inferred from homology"/>
<gene>
    <name evidence="19" type="primary">pbpD_2</name>
    <name evidence="20" type="ORF">DFR61_103111</name>
    <name evidence="19" type="ORF">NCTC10597_02174</name>
</gene>
<dbReference type="Gene3D" id="3.40.710.10">
    <property type="entry name" value="DD-peptidase/beta-lactamase superfamily"/>
    <property type="match status" value="1"/>
</dbReference>
<dbReference type="RefSeq" id="WP_109348519.1">
    <property type="nucleotide sequence ID" value="NZ_BJUE01000005.1"/>
</dbReference>
<dbReference type="InterPro" id="IPR023346">
    <property type="entry name" value="Lysozyme-like_dom_sf"/>
</dbReference>
<dbReference type="InterPro" id="IPR001460">
    <property type="entry name" value="PCN-bd_Tpept"/>
</dbReference>
<evidence type="ECO:0000256" key="12">
    <source>
        <dbReference type="ARBA" id="ARBA00023136"/>
    </source>
</evidence>
<evidence type="ECO:0000256" key="9">
    <source>
        <dbReference type="ARBA" id="ARBA00022801"/>
    </source>
</evidence>
<keyword evidence="6" id="KW-0645">Protease</keyword>
<evidence type="ECO:0000313" key="22">
    <source>
        <dbReference type="Proteomes" id="UP000294641"/>
    </source>
</evidence>
<evidence type="ECO:0000256" key="10">
    <source>
        <dbReference type="ARBA" id="ARBA00022960"/>
    </source>
</evidence>
<dbReference type="EMBL" id="SNZG01000003">
    <property type="protein sequence ID" value="TDR42735.1"/>
    <property type="molecule type" value="Genomic_DNA"/>
</dbReference>
<dbReference type="Proteomes" id="UP000254330">
    <property type="component" value="Unassembled WGS sequence"/>
</dbReference>
<feature type="domain" description="Glycosyl transferase family 51" evidence="18">
    <location>
        <begin position="63"/>
        <end position="234"/>
    </location>
</feature>